<dbReference type="SMART" id="SM00490">
    <property type="entry name" value="HELICc"/>
    <property type="match status" value="1"/>
</dbReference>
<dbReference type="SUPFAM" id="SSF52540">
    <property type="entry name" value="P-loop containing nucleoside triphosphate hydrolases"/>
    <property type="match status" value="1"/>
</dbReference>
<name>A0A5D4RJA6_9BACI</name>
<dbReference type="SMART" id="SM00487">
    <property type="entry name" value="DEXDc"/>
    <property type="match status" value="1"/>
</dbReference>
<dbReference type="AlphaFoldDB" id="A0A5D4RJA6"/>
<dbReference type="RefSeq" id="WP_148973393.1">
    <property type="nucleotide sequence ID" value="NZ_VTER01000002.1"/>
</dbReference>
<dbReference type="Gene3D" id="3.40.50.300">
    <property type="entry name" value="P-loop containing nucleotide triphosphate hydrolases"/>
    <property type="match status" value="2"/>
</dbReference>
<evidence type="ECO:0000259" key="5">
    <source>
        <dbReference type="PROSITE" id="PS51192"/>
    </source>
</evidence>
<dbReference type="PROSITE" id="PS51192">
    <property type="entry name" value="HELICASE_ATP_BIND_1"/>
    <property type="match status" value="1"/>
</dbReference>
<dbReference type="InterPro" id="IPR011545">
    <property type="entry name" value="DEAD/DEAH_box_helicase_dom"/>
</dbReference>
<dbReference type="Proteomes" id="UP000322139">
    <property type="component" value="Unassembled WGS sequence"/>
</dbReference>
<dbReference type="GO" id="GO:0033592">
    <property type="term" value="F:RNA strand annealing activity"/>
    <property type="evidence" value="ECO:0007669"/>
    <property type="project" value="TreeGrafter"/>
</dbReference>
<dbReference type="Pfam" id="PF00271">
    <property type="entry name" value="Helicase_C"/>
    <property type="match status" value="1"/>
</dbReference>
<feature type="domain" description="Helicase ATP-binding" evidence="5">
    <location>
        <begin position="35"/>
        <end position="205"/>
    </location>
</feature>
<reference evidence="7 8" key="1">
    <citation type="submission" date="2019-08" db="EMBL/GenBank/DDBJ databases">
        <title>Bacillus genomes from the desert of Cuatro Cienegas, Coahuila.</title>
        <authorList>
            <person name="Olmedo-Alvarez G."/>
        </authorList>
    </citation>
    <scope>NUCLEOTIDE SEQUENCE [LARGE SCALE GENOMIC DNA]</scope>
    <source>
        <strain evidence="7 8">CH446_14T</strain>
    </source>
</reference>
<evidence type="ECO:0000259" key="6">
    <source>
        <dbReference type="PROSITE" id="PS51194"/>
    </source>
</evidence>
<dbReference type="EMBL" id="VTER01000002">
    <property type="protein sequence ID" value="TYS51000.1"/>
    <property type="molecule type" value="Genomic_DNA"/>
</dbReference>
<gene>
    <name evidence="7" type="ORF">FZD51_02850</name>
</gene>
<keyword evidence="2" id="KW-0378">Hydrolase</keyword>
<dbReference type="GO" id="GO:0009409">
    <property type="term" value="P:response to cold"/>
    <property type="evidence" value="ECO:0007669"/>
    <property type="project" value="TreeGrafter"/>
</dbReference>
<sequence>MTENQSVVAGLKPFIQEVWEKSGFNEPTAVQSKSIPLIQEGRDVIAESPTGTGKTLAYLLPLLDLIDPGKKAVQAVIVAPSQELVMQIFSEVQKWAEGSGIKGATFIGGANTKRQLEKLKKHPQIALGTPGRMLELIKQKKLKMHEVKTVVLDEGDQLLVPEHLETVKTILKSTLADRQLAFFSATLPESTAKVAQQLSADAELIRVGKEEAIPSDVDHFYFACEQRDKIKLLEKISRVKDIKGLAFVKDIGNLAVLSEKLDFKGVEAGILHSDLDKMDRQKHLKNFREGKSSLLFATDVAARGLDIQGVTHVVHYDFPRDIKQYVHRSGRTGRFGASGTVISLVTEREERELKKFCQELGITPEKKVFYSGDIVDADRRR</sequence>
<dbReference type="InterPro" id="IPR001650">
    <property type="entry name" value="Helicase_C-like"/>
</dbReference>
<evidence type="ECO:0000313" key="7">
    <source>
        <dbReference type="EMBL" id="TYS51000.1"/>
    </source>
</evidence>
<dbReference type="PROSITE" id="PS51194">
    <property type="entry name" value="HELICASE_CTER"/>
    <property type="match status" value="1"/>
</dbReference>
<dbReference type="GO" id="GO:0016787">
    <property type="term" value="F:hydrolase activity"/>
    <property type="evidence" value="ECO:0007669"/>
    <property type="project" value="UniProtKB-KW"/>
</dbReference>
<dbReference type="GO" id="GO:0005840">
    <property type="term" value="C:ribosome"/>
    <property type="evidence" value="ECO:0007669"/>
    <property type="project" value="TreeGrafter"/>
</dbReference>
<dbReference type="InterPro" id="IPR050547">
    <property type="entry name" value="DEAD_box_RNA_helicases"/>
</dbReference>
<dbReference type="Pfam" id="PF00270">
    <property type="entry name" value="DEAD"/>
    <property type="match status" value="1"/>
</dbReference>
<keyword evidence="3 7" id="KW-0347">Helicase</keyword>
<dbReference type="GO" id="GO:0005829">
    <property type="term" value="C:cytosol"/>
    <property type="evidence" value="ECO:0007669"/>
    <property type="project" value="TreeGrafter"/>
</dbReference>
<dbReference type="GO" id="GO:0005524">
    <property type="term" value="F:ATP binding"/>
    <property type="evidence" value="ECO:0007669"/>
    <property type="project" value="UniProtKB-KW"/>
</dbReference>
<feature type="domain" description="Helicase C-terminal" evidence="6">
    <location>
        <begin position="216"/>
        <end position="375"/>
    </location>
</feature>
<dbReference type="GO" id="GO:0003724">
    <property type="term" value="F:RNA helicase activity"/>
    <property type="evidence" value="ECO:0007669"/>
    <property type="project" value="TreeGrafter"/>
</dbReference>
<accession>A0A5D4RJA6</accession>
<dbReference type="InterPro" id="IPR027417">
    <property type="entry name" value="P-loop_NTPase"/>
</dbReference>
<dbReference type="PANTHER" id="PTHR47963">
    <property type="entry name" value="DEAD-BOX ATP-DEPENDENT RNA HELICASE 47, MITOCHONDRIAL"/>
    <property type="match status" value="1"/>
</dbReference>
<protein>
    <submittedName>
        <fullName evidence="7">DEAD/DEAH box helicase</fullName>
    </submittedName>
</protein>
<evidence type="ECO:0000256" key="1">
    <source>
        <dbReference type="ARBA" id="ARBA00022741"/>
    </source>
</evidence>
<comment type="caution">
    <text evidence="7">The sequence shown here is derived from an EMBL/GenBank/DDBJ whole genome shotgun (WGS) entry which is preliminary data.</text>
</comment>
<evidence type="ECO:0000313" key="8">
    <source>
        <dbReference type="Proteomes" id="UP000322139"/>
    </source>
</evidence>
<dbReference type="CDD" id="cd18787">
    <property type="entry name" value="SF2_C_DEAD"/>
    <property type="match status" value="1"/>
</dbReference>
<evidence type="ECO:0000256" key="2">
    <source>
        <dbReference type="ARBA" id="ARBA00022801"/>
    </source>
</evidence>
<evidence type="ECO:0000256" key="3">
    <source>
        <dbReference type="ARBA" id="ARBA00022806"/>
    </source>
</evidence>
<dbReference type="PANTHER" id="PTHR47963:SF7">
    <property type="entry name" value="ATP-DEPENDENT RNA HELICASE YFML-RELATED"/>
    <property type="match status" value="1"/>
</dbReference>
<dbReference type="InterPro" id="IPR044742">
    <property type="entry name" value="DEAD/DEAH_RhlB"/>
</dbReference>
<proteinExistence type="predicted"/>
<dbReference type="InterPro" id="IPR014001">
    <property type="entry name" value="Helicase_ATP-bd"/>
</dbReference>
<keyword evidence="1" id="KW-0547">Nucleotide-binding</keyword>
<evidence type="ECO:0000256" key="4">
    <source>
        <dbReference type="ARBA" id="ARBA00022840"/>
    </source>
</evidence>
<keyword evidence="4" id="KW-0067">ATP-binding</keyword>
<dbReference type="CDD" id="cd00268">
    <property type="entry name" value="DEADc"/>
    <property type="match status" value="1"/>
</dbReference>
<organism evidence="7 8">
    <name type="scientific">Bacillus infantis</name>
    <dbReference type="NCBI Taxonomy" id="324767"/>
    <lineage>
        <taxon>Bacteria</taxon>
        <taxon>Bacillati</taxon>
        <taxon>Bacillota</taxon>
        <taxon>Bacilli</taxon>
        <taxon>Bacillales</taxon>
        <taxon>Bacillaceae</taxon>
        <taxon>Bacillus</taxon>
    </lineage>
</organism>